<gene>
    <name evidence="1" type="ORF">TSAR_008962</name>
</gene>
<comment type="caution">
    <text evidence="1">The sequence shown here is derived from an EMBL/GenBank/DDBJ whole genome shotgun (WGS) entry which is preliminary data.</text>
</comment>
<dbReference type="AlphaFoldDB" id="A0A232EE32"/>
<reference evidence="1 2" key="1">
    <citation type="journal article" date="2017" name="Curr. Biol.">
        <title>The Evolution of Venom by Co-option of Single-Copy Genes.</title>
        <authorList>
            <person name="Martinson E.O."/>
            <person name="Mrinalini"/>
            <person name="Kelkar Y.D."/>
            <person name="Chang C.H."/>
            <person name="Werren J.H."/>
        </authorList>
    </citation>
    <scope>NUCLEOTIDE SEQUENCE [LARGE SCALE GENOMIC DNA]</scope>
    <source>
        <strain evidence="1 2">Alberta</strain>
        <tissue evidence="1">Whole body</tissue>
    </source>
</reference>
<sequence>MLPTSADLDRYAQADSVYKFVCIVMGGLLVYKLPTNHITIVTKRQACAIISAVINSYTIKQKMLPTSADLDRYAQDIRNIK</sequence>
<evidence type="ECO:0000313" key="1">
    <source>
        <dbReference type="EMBL" id="OXU16588.1"/>
    </source>
</evidence>
<name>A0A232EE32_9HYME</name>
<dbReference type="Proteomes" id="UP000215335">
    <property type="component" value="Unassembled WGS sequence"/>
</dbReference>
<keyword evidence="2" id="KW-1185">Reference proteome</keyword>
<protein>
    <submittedName>
        <fullName evidence="1">Uncharacterized protein</fullName>
    </submittedName>
</protein>
<accession>A0A232EE32</accession>
<proteinExistence type="predicted"/>
<evidence type="ECO:0000313" key="2">
    <source>
        <dbReference type="Proteomes" id="UP000215335"/>
    </source>
</evidence>
<dbReference type="EMBL" id="NNAY01005709">
    <property type="protein sequence ID" value="OXU16588.1"/>
    <property type="molecule type" value="Genomic_DNA"/>
</dbReference>
<organism evidence="1 2">
    <name type="scientific">Trichomalopsis sarcophagae</name>
    <dbReference type="NCBI Taxonomy" id="543379"/>
    <lineage>
        <taxon>Eukaryota</taxon>
        <taxon>Metazoa</taxon>
        <taxon>Ecdysozoa</taxon>
        <taxon>Arthropoda</taxon>
        <taxon>Hexapoda</taxon>
        <taxon>Insecta</taxon>
        <taxon>Pterygota</taxon>
        <taxon>Neoptera</taxon>
        <taxon>Endopterygota</taxon>
        <taxon>Hymenoptera</taxon>
        <taxon>Apocrita</taxon>
        <taxon>Proctotrupomorpha</taxon>
        <taxon>Chalcidoidea</taxon>
        <taxon>Pteromalidae</taxon>
        <taxon>Pteromalinae</taxon>
        <taxon>Trichomalopsis</taxon>
    </lineage>
</organism>